<dbReference type="Proteomes" id="UP000565078">
    <property type="component" value="Unassembled WGS sequence"/>
</dbReference>
<dbReference type="PROSITE" id="PS50956">
    <property type="entry name" value="HTH_ASNC_2"/>
    <property type="match status" value="1"/>
</dbReference>
<dbReference type="InterPro" id="IPR019887">
    <property type="entry name" value="Tscrpt_reg_AsnC/Lrp_C"/>
</dbReference>
<dbReference type="InterPro" id="IPR000485">
    <property type="entry name" value="AsnC-type_HTH_dom"/>
</dbReference>
<accession>A0A7J4J272</accession>
<dbReference type="GO" id="GO:0005829">
    <property type="term" value="C:cytosol"/>
    <property type="evidence" value="ECO:0007669"/>
    <property type="project" value="TreeGrafter"/>
</dbReference>
<keyword evidence="3" id="KW-0804">Transcription</keyword>
<dbReference type="SUPFAM" id="SSF54909">
    <property type="entry name" value="Dimeric alpha+beta barrel"/>
    <property type="match status" value="1"/>
</dbReference>
<dbReference type="GO" id="GO:0043565">
    <property type="term" value="F:sequence-specific DNA binding"/>
    <property type="evidence" value="ECO:0007669"/>
    <property type="project" value="InterPro"/>
</dbReference>
<dbReference type="PANTHER" id="PTHR30154:SF34">
    <property type="entry name" value="TRANSCRIPTIONAL REGULATOR AZLB"/>
    <property type="match status" value="1"/>
</dbReference>
<evidence type="ECO:0000256" key="1">
    <source>
        <dbReference type="ARBA" id="ARBA00023015"/>
    </source>
</evidence>
<evidence type="ECO:0000259" key="4">
    <source>
        <dbReference type="PROSITE" id="PS50956"/>
    </source>
</evidence>
<evidence type="ECO:0000256" key="3">
    <source>
        <dbReference type="ARBA" id="ARBA00023163"/>
    </source>
</evidence>
<proteinExistence type="predicted"/>
<sequence>DKIDHKILSLLLDDGRASFSAIAQEVKLTDVAIKKRVERLKRRGIINSVSADLNLKALGYENPVFVQIRSELSKNRDVIKKLRELDYVLELYQVLGEYNIFAKLVVPDLDSAEKFVDRLGTLDGVLDIKTLVVISEVKKSKALPSFSLQKTLE</sequence>
<dbReference type="AlphaFoldDB" id="A0A7J4J272"/>
<feature type="domain" description="HTH asnC-type" evidence="4">
    <location>
        <begin position="1"/>
        <end position="61"/>
    </location>
</feature>
<dbReference type="EMBL" id="DUGC01000119">
    <property type="protein sequence ID" value="HIH10515.1"/>
    <property type="molecule type" value="Genomic_DNA"/>
</dbReference>
<dbReference type="PANTHER" id="PTHR30154">
    <property type="entry name" value="LEUCINE-RESPONSIVE REGULATORY PROTEIN"/>
    <property type="match status" value="1"/>
</dbReference>
<dbReference type="Pfam" id="PF13404">
    <property type="entry name" value="HTH_AsnC-type"/>
    <property type="match status" value="1"/>
</dbReference>
<feature type="non-terminal residue" evidence="5">
    <location>
        <position position="1"/>
    </location>
</feature>
<organism evidence="5 6">
    <name type="scientific">Candidatus Iainarchaeum sp</name>
    <dbReference type="NCBI Taxonomy" id="3101447"/>
    <lineage>
        <taxon>Archaea</taxon>
        <taxon>Candidatus Iainarchaeota</taxon>
        <taxon>Candidatus Iainarchaeia</taxon>
        <taxon>Candidatus Iainarchaeales</taxon>
        <taxon>Candidatus Iainarchaeaceae</taxon>
        <taxon>Candidatus Iainarchaeum</taxon>
    </lineage>
</organism>
<gene>
    <name evidence="5" type="ORF">HA254_07670</name>
</gene>
<dbReference type="InterPro" id="IPR019888">
    <property type="entry name" value="Tscrpt_reg_AsnC-like"/>
</dbReference>
<evidence type="ECO:0000313" key="5">
    <source>
        <dbReference type="EMBL" id="HIH10515.1"/>
    </source>
</evidence>
<comment type="caution">
    <text evidence="5">The sequence shown here is derived from an EMBL/GenBank/DDBJ whole genome shotgun (WGS) entry which is preliminary data.</text>
</comment>
<name>A0A7J4J272_9ARCH</name>
<evidence type="ECO:0000313" key="6">
    <source>
        <dbReference type="Proteomes" id="UP000565078"/>
    </source>
</evidence>
<dbReference type="InterPro" id="IPR036390">
    <property type="entry name" value="WH_DNA-bd_sf"/>
</dbReference>
<reference evidence="6" key="1">
    <citation type="journal article" date="2020" name="bioRxiv">
        <title>A rank-normalized archaeal taxonomy based on genome phylogeny resolves widespread incomplete and uneven classifications.</title>
        <authorList>
            <person name="Rinke C."/>
            <person name="Chuvochina M."/>
            <person name="Mussig A.J."/>
            <person name="Chaumeil P.-A."/>
            <person name="Waite D.W."/>
            <person name="Whitman W.B."/>
            <person name="Parks D.H."/>
            <person name="Hugenholtz P."/>
        </authorList>
    </citation>
    <scope>NUCLEOTIDE SEQUENCE [LARGE SCALE GENOMIC DNA]</scope>
</reference>
<keyword evidence="1" id="KW-0805">Transcription regulation</keyword>
<dbReference type="InterPro" id="IPR036388">
    <property type="entry name" value="WH-like_DNA-bd_sf"/>
</dbReference>
<evidence type="ECO:0000256" key="2">
    <source>
        <dbReference type="ARBA" id="ARBA00023125"/>
    </source>
</evidence>
<dbReference type="SMART" id="SM00344">
    <property type="entry name" value="HTH_ASNC"/>
    <property type="match status" value="1"/>
</dbReference>
<dbReference type="InterPro" id="IPR011008">
    <property type="entry name" value="Dimeric_a/b-barrel"/>
</dbReference>
<protein>
    <submittedName>
        <fullName evidence="5">Lrp/AsnC family transcriptional regulator</fullName>
    </submittedName>
</protein>
<dbReference type="Gene3D" id="3.30.70.920">
    <property type="match status" value="1"/>
</dbReference>
<dbReference type="Gene3D" id="1.10.10.10">
    <property type="entry name" value="Winged helix-like DNA-binding domain superfamily/Winged helix DNA-binding domain"/>
    <property type="match status" value="1"/>
</dbReference>
<keyword evidence="2" id="KW-0238">DNA-binding</keyword>
<dbReference type="Pfam" id="PF01037">
    <property type="entry name" value="AsnC_trans_reg"/>
    <property type="match status" value="1"/>
</dbReference>
<dbReference type="GO" id="GO:0043200">
    <property type="term" value="P:response to amino acid"/>
    <property type="evidence" value="ECO:0007669"/>
    <property type="project" value="TreeGrafter"/>
</dbReference>
<dbReference type="SUPFAM" id="SSF46785">
    <property type="entry name" value="Winged helix' DNA-binding domain"/>
    <property type="match status" value="1"/>
</dbReference>